<feature type="domain" description="Core" evidence="2">
    <location>
        <begin position="2"/>
        <end position="103"/>
    </location>
</feature>
<comment type="similarity">
    <text evidence="1">Belongs to the HesB/IscA family.</text>
</comment>
<dbReference type="Gene3D" id="2.60.300.12">
    <property type="entry name" value="HesB-like domain"/>
    <property type="match status" value="1"/>
</dbReference>
<dbReference type="AlphaFoldDB" id="A0A3L7APN8"/>
<dbReference type="Pfam" id="PF01521">
    <property type="entry name" value="Fe-S_biosyn"/>
    <property type="match status" value="1"/>
</dbReference>
<dbReference type="OrthoDB" id="9801228at2"/>
<dbReference type="GO" id="GO:0051537">
    <property type="term" value="F:2 iron, 2 sulfur cluster binding"/>
    <property type="evidence" value="ECO:0007669"/>
    <property type="project" value="TreeGrafter"/>
</dbReference>
<evidence type="ECO:0000259" key="2">
    <source>
        <dbReference type="Pfam" id="PF01521"/>
    </source>
</evidence>
<dbReference type="EMBL" id="RCTF01000001">
    <property type="protein sequence ID" value="RLP81935.1"/>
    <property type="molecule type" value="Genomic_DNA"/>
</dbReference>
<dbReference type="GO" id="GO:0005829">
    <property type="term" value="C:cytosol"/>
    <property type="evidence" value="ECO:0007669"/>
    <property type="project" value="TreeGrafter"/>
</dbReference>
<dbReference type="SUPFAM" id="SSF89360">
    <property type="entry name" value="HesB-like domain"/>
    <property type="match status" value="1"/>
</dbReference>
<gene>
    <name evidence="3" type="ORF">D9R14_02825</name>
</gene>
<dbReference type="InterPro" id="IPR000361">
    <property type="entry name" value="ATAP_core_dom"/>
</dbReference>
<dbReference type="InterPro" id="IPR035903">
    <property type="entry name" value="HesB-like_dom_sf"/>
</dbReference>
<dbReference type="PANTHER" id="PTHR10072">
    <property type="entry name" value="IRON-SULFUR CLUSTER ASSEMBLY PROTEIN"/>
    <property type="match status" value="1"/>
</dbReference>
<dbReference type="InterPro" id="IPR016092">
    <property type="entry name" value="ATAP"/>
</dbReference>
<sequence length="106" mass="11405">MITLTHNAATAVKAAISQSPDMVEGLRVRVEEGGCAGFKYTMQLEAAALDDDLVLEQEGVKLFIDGRSQLMMQGMRIDFVTSLHASGFVFENPNASNQCGCGKSFS</sequence>
<evidence type="ECO:0000256" key="1">
    <source>
        <dbReference type="ARBA" id="ARBA00006718"/>
    </source>
</evidence>
<dbReference type="InterPro" id="IPR050322">
    <property type="entry name" value="Fe-S_cluster_asmbl/transfer"/>
</dbReference>
<name>A0A3L7APN8_9HYPH</name>
<accession>A0A3L7APN8</accession>
<dbReference type="PANTHER" id="PTHR10072:SF41">
    <property type="entry name" value="IRON-SULFUR CLUSTER ASSEMBLY 1 HOMOLOG, MITOCHONDRIAL"/>
    <property type="match status" value="1"/>
</dbReference>
<dbReference type="RefSeq" id="WP_121621749.1">
    <property type="nucleotide sequence ID" value="NZ_JACIIW010000004.1"/>
</dbReference>
<comment type="caution">
    <text evidence="3">The sequence shown here is derived from an EMBL/GenBank/DDBJ whole genome shotgun (WGS) entry which is preliminary data.</text>
</comment>
<dbReference type="Proteomes" id="UP000269692">
    <property type="component" value="Unassembled WGS sequence"/>
</dbReference>
<reference evidence="3 4" key="1">
    <citation type="submission" date="2018-10" db="EMBL/GenBank/DDBJ databases">
        <title>Xanthobacter tagetidis genome sequencing and assembly.</title>
        <authorList>
            <person name="Maclea K.S."/>
            <person name="Goen A.E."/>
            <person name="Fatima S.A."/>
        </authorList>
    </citation>
    <scope>NUCLEOTIDE SEQUENCE [LARGE SCALE GENOMIC DNA]</scope>
    <source>
        <strain evidence="3 4">ATCC 700314</strain>
    </source>
</reference>
<evidence type="ECO:0000313" key="4">
    <source>
        <dbReference type="Proteomes" id="UP000269692"/>
    </source>
</evidence>
<protein>
    <submittedName>
        <fullName evidence="3">Iron-sulfur cluster assembly accessory protein</fullName>
    </submittedName>
</protein>
<keyword evidence="4" id="KW-1185">Reference proteome</keyword>
<dbReference type="PROSITE" id="PS01152">
    <property type="entry name" value="HESB"/>
    <property type="match status" value="1"/>
</dbReference>
<organism evidence="3 4">
    <name type="scientific">Xanthobacter tagetidis</name>
    <dbReference type="NCBI Taxonomy" id="60216"/>
    <lineage>
        <taxon>Bacteria</taxon>
        <taxon>Pseudomonadati</taxon>
        <taxon>Pseudomonadota</taxon>
        <taxon>Alphaproteobacteria</taxon>
        <taxon>Hyphomicrobiales</taxon>
        <taxon>Xanthobacteraceae</taxon>
        <taxon>Xanthobacter</taxon>
    </lineage>
</organism>
<dbReference type="GO" id="GO:0016226">
    <property type="term" value="P:iron-sulfur cluster assembly"/>
    <property type="evidence" value="ECO:0007669"/>
    <property type="project" value="InterPro"/>
</dbReference>
<dbReference type="InterPro" id="IPR017870">
    <property type="entry name" value="FeS_cluster_insertion_CS"/>
</dbReference>
<evidence type="ECO:0000313" key="3">
    <source>
        <dbReference type="EMBL" id="RLP81935.1"/>
    </source>
</evidence>
<proteinExistence type="inferred from homology"/>
<dbReference type="NCBIfam" id="TIGR00049">
    <property type="entry name" value="iron-sulfur cluster assembly accessory protein"/>
    <property type="match status" value="1"/>
</dbReference>